<dbReference type="GO" id="GO:0009100">
    <property type="term" value="P:glycoprotein metabolic process"/>
    <property type="evidence" value="ECO:0007669"/>
    <property type="project" value="UniProtKB-ARBA"/>
</dbReference>
<dbReference type="Proteomes" id="UP001316803">
    <property type="component" value="Unassembled WGS sequence"/>
</dbReference>
<dbReference type="PANTHER" id="PTHR15407:SF28">
    <property type="entry name" value="RIBITOL-5-PHOSPHATE TRANSFERASE FKTN"/>
    <property type="match status" value="1"/>
</dbReference>
<name>A0AAN8EEN7_9EURO</name>
<dbReference type="PANTHER" id="PTHR15407">
    <property type="entry name" value="FUKUTIN-RELATED"/>
    <property type="match status" value="1"/>
</dbReference>
<feature type="domain" description="LicD/FKTN/FKRP nucleotidyltransferase" evidence="6">
    <location>
        <begin position="74"/>
        <end position="180"/>
    </location>
</feature>
<proteinExistence type="predicted"/>
<evidence type="ECO:0000256" key="3">
    <source>
        <dbReference type="ARBA" id="ARBA00022989"/>
    </source>
</evidence>
<dbReference type="InterPro" id="IPR009644">
    <property type="entry name" value="FKTN/MNN4/W02B3.4-1"/>
</dbReference>
<comment type="subcellular location">
    <subcellularLocation>
        <location evidence="1">Membrane</location>
        <topology evidence="1">Single-pass membrane protein</topology>
    </subcellularLocation>
</comment>
<evidence type="ECO:0000256" key="2">
    <source>
        <dbReference type="ARBA" id="ARBA00022692"/>
    </source>
</evidence>
<dbReference type="GO" id="GO:0016757">
    <property type="term" value="F:glycosyltransferase activity"/>
    <property type="evidence" value="ECO:0007669"/>
    <property type="project" value="UniProtKB-KW"/>
</dbReference>
<evidence type="ECO:0000313" key="8">
    <source>
        <dbReference type="Proteomes" id="UP001316803"/>
    </source>
</evidence>
<evidence type="ECO:0000256" key="4">
    <source>
        <dbReference type="ARBA" id="ARBA00023136"/>
    </source>
</evidence>
<comment type="caution">
    <text evidence="7">The sequence shown here is derived from an EMBL/GenBank/DDBJ whole genome shotgun (WGS) entry which is preliminary data.</text>
</comment>
<sequence length="266" mass="30906">MLMTAFVRALFVILLITFTVLADDNNKYFHEPAEDDLHRHYDARYFTGLVTDEERQITLRAMIRAYLLLFRNFQLETWIAHGTLLGWYWNAKILPWDWDLDAQVTNTTLATLAQKHNHTYWDFRSHELNITRQYLLDINPWFWERVRGDGANIIDGRFIDLSNGLFLDITGLAANDVNNTNVVECKNEHRYNLSDIFPLRKSTFEGASAKVPYAYAQVLADEYTSQALTQNRFHNHTFDTSRGEWLLTADDVEDSEEVAPEGGAFS</sequence>
<evidence type="ECO:0000256" key="5">
    <source>
        <dbReference type="SAM" id="SignalP"/>
    </source>
</evidence>
<protein>
    <submittedName>
        <fullName evidence="7">Mannosyltransferase</fullName>
    </submittedName>
</protein>
<evidence type="ECO:0000259" key="6">
    <source>
        <dbReference type="Pfam" id="PF04991"/>
    </source>
</evidence>
<feature type="chain" id="PRO_5043036694" evidence="5">
    <location>
        <begin position="23"/>
        <end position="266"/>
    </location>
</feature>
<keyword evidence="3" id="KW-1133">Transmembrane helix</keyword>
<evidence type="ECO:0000313" key="7">
    <source>
        <dbReference type="EMBL" id="KAK5949748.1"/>
    </source>
</evidence>
<evidence type="ECO:0000256" key="1">
    <source>
        <dbReference type="ARBA" id="ARBA00004167"/>
    </source>
</evidence>
<organism evidence="7 8">
    <name type="scientific">Knufia fluminis</name>
    <dbReference type="NCBI Taxonomy" id="191047"/>
    <lineage>
        <taxon>Eukaryota</taxon>
        <taxon>Fungi</taxon>
        <taxon>Dikarya</taxon>
        <taxon>Ascomycota</taxon>
        <taxon>Pezizomycotina</taxon>
        <taxon>Eurotiomycetes</taxon>
        <taxon>Chaetothyriomycetidae</taxon>
        <taxon>Chaetothyriales</taxon>
        <taxon>Trichomeriaceae</taxon>
        <taxon>Knufia</taxon>
    </lineage>
</organism>
<accession>A0AAN8EEN7</accession>
<keyword evidence="8" id="KW-1185">Reference proteome</keyword>
<keyword evidence="2" id="KW-0812">Transmembrane</keyword>
<gene>
    <name evidence="7" type="primary">MNN4_3</name>
    <name evidence="7" type="ORF">OHC33_009137</name>
</gene>
<keyword evidence="7" id="KW-0328">Glycosyltransferase</keyword>
<dbReference type="AlphaFoldDB" id="A0AAN8EEN7"/>
<dbReference type="GO" id="GO:0016020">
    <property type="term" value="C:membrane"/>
    <property type="evidence" value="ECO:0007669"/>
    <property type="project" value="UniProtKB-SubCell"/>
</dbReference>
<keyword evidence="5" id="KW-0732">Signal</keyword>
<dbReference type="InterPro" id="IPR007074">
    <property type="entry name" value="LicD/FKTN/FKRP_NTP_transf"/>
</dbReference>
<keyword evidence="7" id="KW-0808">Transferase</keyword>
<reference evidence="7 8" key="1">
    <citation type="submission" date="2022-12" db="EMBL/GenBank/DDBJ databases">
        <title>Genomic features and morphological characterization of a novel Knufia sp. strain isolated from spacecraft assembly facility.</title>
        <authorList>
            <person name="Teixeira M."/>
            <person name="Chander A.M."/>
            <person name="Stajich J.E."/>
            <person name="Venkateswaran K."/>
        </authorList>
    </citation>
    <scope>NUCLEOTIDE SEQUENCE [LARGE SCALE GENOMIC DNA]</scope>
    <source>
        <strain evidence="7 8">FJI-L2-BK-P2</strain>
    </source>
</reference>
<feature type="signal peptide" evidence="5">
    <location>
        <begin position="1"/>
        <end position="22"/>
    </location>
</feature>
<keyword evidence="4" id="KW-0472">Membrane</keyword>
<dbReference type="EMBL" id="JAKLMC020000032">
    <property type="protein sequence ID" value="KAK5949748.1"/>
    <property type="molecule type" value="Genomic_DNA"/>
</dbReference>
<dbReference type="Pfam" id="PF04991">
    <property type="entry name" value="LicD"/>
    <property type="match status" value="1"/>
</dbReference>